<evidence type="ECO:0000313" key="2">
    <source>
        <dbReference type="EMBL" id="QAV56626.1"/>
    </source>
</evidence>
<dbReference type="EMBL" id="MH155191">
    <property type="protein sequence ID" value="QAV56626.1"/>
    <property type="molecule type" value="mRNA"/>
</dbReference>
<proteinExistence type="evidence at transcript level"/>
<accession>A0A7G3FWI8</accession>
<organism evidence="2">
    <name type="scientific">Sinohyriopsis cumingii</name>
    <name type="common">Triangle sail mussel</name>
    <name type="synonym">Hyriopsis cumingii</name>
    <dbReference type="NCBI Taxonomy" id="165450"/>
    <lineage>
        <taxon>Eukaryota</taxon>
        <taxon>Metazoa</taxon>
        <taxon>Spiralia</taxon>
        <taxon>Lophotrochozoa</taxon>
        <taxon>Mollusca</taxon>
        <taxon>Bivalvia</taxon>
        <taxon>Autobranchia</taxon>
        <taxon>Heteroconchia</taxon>
        <taxon>Palaeoheterodonta</taxon>
        <taxon>Unionida</taxon>
        <taxon>Unionoidea</taxon>
        <taxon>Unionidae</taxon>
        <taxon>Gonideinae</taxon>
        <taxon>Sinohyriopsis</taxon>
    </lineage>
</organism>
<feature type="signal peptide" evidence="1">
    <location>
        <begin position="1"/>
        <end position="18"/>
    </location>
</feature>
<reference evidence="2" key="1">
    <citation type="journal article" date="2019" name="Biotechnol. Appl. Biochem.">
        <title>A novel nacre matrix protein hic24 in Hyriopsis cumingii is essential for calcium carbonate nucleation and involved in pearl formation.</title>
        <authorList>
            <person name="Liu X."/>
            <person name="Liu Z."/>
            <person name="Jin C."/>
            <person name="Li H."/>
            <person name="Li J.L."/>
        </authorList>
    </citation>
    <scope>NUCLEOTIDE SEQUENCE</scope>
</reference>
<sequence>MKGIIFFAVTSFLAGVQATGIPTARKELEADIGEHKGYSSTYVRWGRTKCRGDDTELVYKGFAGGSHYTQYGGAADFLCLPEVPTWGTNIAAVYMGLIYGAEYELTSGHHPFSTVSANDDVPCSVCRTPRATTIMIPAKSNCYQGWIQEYTGYLMSGYYGHAGPTNYVCVDARPEAVFRGSPDHNGHLMYMVQASCGSLPCPPYVEGRVIACVVCSK</sequence>
<name>A0A7G3FWI8_SINCU</name>
<dbReference type="InterPro" id="IPR051077">
    <property type="entry name" value="Ca-dependent_lectin"/>
</dbReference>
<dbReference type="PANTHER" id="PTHR24024:SF18">
    <property type="entry name" value="SHORT-CHAIN COLLAGEN C4-LIKE"/>
    <property type="match status" value="1"/>
</dbReference>
<evidence type="ECO:0000256" key="1">
    <source>
        <dbReference type="SAM" id="SignalP"/>
    </source>
</evidence>
<dbReference type="AlphaFoldDB" id="A0A7G3FWI8"/>
<keyword evidence="1" id="KW-0732">Signal</keyword>
<feature type="chain" id="PRO_5028876191" evidence="1">
    <location>
        <begin position="19"/>
        <end position="217"/>
    </location>
</feature>
<protein>
    <submittedName>
        <fullName evidence="2">Hic24</fullName>
    </submittedName>
</protein>
<dbReference type="PANTHER" id="PTHR24024">
    <property type="entry name" value="PULMONARY SURFACTANT-ASSOCIATED PROTEIN A"/>
    <property type="match status" value="1"/>
</dbReference>
<dbReference type="GO" id="GO:0005615">
    <property type="term" value="C:extracellular space"/>
    <property type="evidence" value="ECO:0007669"/>
    <property type="project" value="TreeGrafter"/>
</dbReference>